<feature type="domain" description="Methyltransferase" evidence="4">
    <location>
        <begin position="49"/>
        <end position="140"/>
    </location>
</feature>
<organism evidence="5 6">
    <name type="scientific">Corynebacterium marinum DSM 44953</name>
    <dbReference type="NCBI Taxonomy" id="1224162"/>
    <lineage>
        <taxon>Bacteria</taxon>
        <taxon>Bacillati</taxon>
        <taxon>Actinomycetota</taxon>
        <taxon>Actinomycetes</taxon>
        <taxon>Mycobacteriales</taxon>
        <taxon>Corynebacteriaceae</taxon>
        <taxon>Corynebacterium</taxon>
    </lineage>
</organism>
<accession>A0A0B6TTD4</accession>
<proteinExistence type="predicted"/>
<dbReference type="GO" id="GO:0032259">
    <property type="term" value="P:methylation"/>
    <property type="evidence" value="ECO:0007669"/>
    <property type="project" value="UniProtKB-KW"/>
</dbReference>
<keyword evidence="3" id="KW-0949">S-adenosyl-L-methionine</keyword>
<dbReference type="STRING" id="1224162.B840_06110"/>
<keyword evidence="1" id="KW-0489">Methyltransferase</keyword>
<dbReference type="EMBL" id="CP007790">
    <property type="protein sequence ID" value="AJK68830.1"/>
    <property type="molecule type" value="Genomic_DNA"/>
</dbReference>
<gene>
    <name evidence="5" type="ORF">B840_06110</name>
</gene>
<dbReference type="SUPFAM" id="SSF53335">
    <property type="entry name" value="S-adenosyl-L-methionine-dependent methyltransferases"/>
    <property type="match status" value="1"/>
</dbReference>
<dbReference type="CDD" id="cd02440">
    <property type="entry name" value="AdoMet_MTases"/>
    <property type="match status" value="1"/>
</dbReference>
<evidence type="ECO:0000313" key="6">
    <source>
        <dbReference type="Proteomes" id="UP000031928"/>
    </source>
</evidence>
<keyword evidence="2" id="KW-0808">Transferase</keyword>
<dbReference type="Proteomes" id="UP000031928">
    <property type="component" value="Chromosome"/>
</dbReference>
<dbReference type="Pfam" id="PF13649">
    <property type="entry name" value="Methyltransf_25"/>
    <property type="match status" value="1"/>
</dbReference>
<dbReference type="KEGG" id="cmq:B840_06110"/>
<evidence type="ECO:0000259" key="4">
    <source>
        <dbReference type="Pfam" id="PF13649"/>
    </source>
</evidence>
<evidence type="ECO:0000256" key="3">
    <source>
        <dbReference type="ARBA" id="ARBA00022691"/>
    </source>
</evidence>
<dbReference type="InterPro" id="IPR041698">
    <property type="entry name" value="Methyltransf_25"/>
</dbReference>
<evidence type="ECO:0000256" key="1">
    <source>
        <dbReference type="ARBA" id="ARBA00022603"/>
    </source>
</evidence>
<dbReference type="AlphaFoldDB" id="A0A0B6TTD4"/>
<protein>
    <recommendedName>
        <fullName evidence="4">Methyltransferase domain-containing protein</fullName>
    </recommendedName>
</protein>
<keyword evidence="6" id="KW-1185">Reference proteome</keyword>
<reference evidence="5 6" key="1">
    <citation type="submission" date="2014-05" db="EMBL/GenBank/DDBJ databases">
        <title>Complete genome sequence of Corynebacterium marinum DSM 44953.</title>
        <authorList>
            <person name="Schaffert L."/>
            <person name="Albersmeier A."/>
            <person name="Kalinowski J."/>
            <person name="Ruckert C."/>
        </authorList>
    </citation>
    <scope>NUCLEOTIDE SEQUENCE [LARGE SCALE GENOMIC DNA]</scope>
    <source>
        <strain evidence="5 6">DSM 44953</strain>
    </source>
</reference>
<dbReference type="Gene3D" id="3.40.50.150">
    <property type="entry name" value="Vaccinia Virus protein VP39"/>
    <property type="match status" value="1"/>
</dbReference>
<dbReference type="InterPro" id="IPR029063">
    <property type="entry name" value="SAM-dependent_MTases_sf"/>
</dbReference>
<dbReference type="PANTHER" id="PTHR43464:SF19">
    <property type="entry name" value="UBIQUINONE BIOSYNTHESIS O-METHYLTRANSFERASE, MITOCHONDRIAL"/>
    <property type="match status" value="1"/>
</dbReference>
<evidence type="ECO:0000313" key="5">
    <source>
        <dbReference type="EMBL" id="AJK68830.1"/>
    </source>
</evidence>
<dbReference type="GO" id="GO:0008168">
    <property type="term" value="F:methyltransferase activity"/>
    <property type="evidence" value="ECO:0007669"/>
    <property type="project" value="UniProtKB-KW"/>
</dbReference>
<sequence>MATWTDVTAQNPDHSENYARRWQTMIDRGDDIDGEARLVDALVPRNARILDAGCGQGRVGGYLAARGHEVTGTDIDPVLISHARELYPDAAWAVGDLSADEIPGGGFDLVVSTGNVMGFLALDGRLPALENIARALTPGGRFVVGFGAGRGWGFDDFMATAREAGLEPENVFESWDLKPFTENSQFLVAIFTRPSTPAHRR</sequence>
<dbReference type="OrthoDB" id="7062303at2"/>
<dbReference type="HOGENOM" id="CLU_092418_0_0_11"/>
<evidence type="ECO:0000256" key="2">
    <source>
        <dbReference type="ARBA" id="ARBA00022679"/>
    </source>
</evidence>
<name>A0A0B6TTD4_9CORY</name>
<dbReference type="RefSeq" id="WP_042621401.1">
    <property type="nucleotide sequence ID" value="NZ_CP007790.1"/>
</dbReference>
<dbReference type="PANTHER" id="PTHR43464">
    <property type="entry name" value="METHYLTRANSFERASE"/>
    <property type="match status" value="1"/>
</dbReference>